<comment type="caution">
    <text evidence="1">The sequence shown here is derived from an EMBL/GenBank/DDBJ whole genome shotgun (WGS) entry which is preliminary data.</text>
</comment>
<name>A0A1G2UTL6_9BACT</name>
<sequence length="207" mass="24421">MKKGIYSKVVEEILSKEDEILKNIGKESISVYLFLKNEYKKGNIKNNNLFQFVFRSYYGLDRAGLGDKLKERYFELFADKEIDLEKILDELYEVSNQRGQNTIQFSFATKLLHAIDNNSPISDAKILRVFYKRRRTDGSKEEKIKSCLEIYEFLKDTYSCFLQEGQLKKLILKFREKFDVTENKMSDIKVVDFIIWSLGKLSTKKIN</sequence>
<dbReference type="Proteomes" id="UP000176558">
    <property type="component" value="Unassembled WGS sequence"/>
</dbReference>
<proteinExistence type="predicted"/>
<protein>
    <submittedName>
        <fullName evidence="1">Uncharacterized protein</fullName>
    </submittedName>
</protein>
<evidence type="ECO:0000313" key="1">
    <source>
        <dbReference type="EMBL" id="OHB12725.1"/>
    </source>
</evidence>
<dbReference type="EMBL" id="MHWT01000012">
    <property type="protein sequence ID" value="OHB12725.1"/>
    <property type="molecule type" value="Genomic_DNA"/>
</dbReference>
<organism evidence="1 2">
    <name type="scientific">Candidatus Zambryskibacteria bacterium RIFCSPLOWO2_12_FULL_39_23</name>
    <dbReference type="NCBI Taxonomy" id="1802776"/>
    <lineage>
        <taxon>Bacteria</taxon>
        <taxon>Candidatus Zambryskiibacteriota</taxon>
    </lineage>
</organism>
<evidence type="ECO:0000313" key="2">
    <source>
        <dbReference type="Proteomes" id="UP000176558"/>
    </source>
</evidence>
<reference evidence="1 2" key="1">
    <citation type="journal article" date="2016" name="Nat. Commun.">
        <title>Thousands of microbial genomes shed light on interconnected biogeochemical processes in an aquifer system.</title>
        <authorList>
            <person name="Anantharaman K."/>
            <person name="Brown C.T."/>
            <person name="Hug L.A."/>
            <person name="Sharon I."/>
            <person name="Castelle C.J."/>
            <person name="Probst A.J."/>
            <person name="Thomas B.C."/>
            <person name="Singh A."/>
            <person name="Wilkins M.J."/>
            <person name="Karaoz U."/>
            <person name="Brodie E.L."/>
            <person name="Williams K.H."/>
            <person name="Hubbard S.S."/>
            <person name="Banfield J.F."/>
        </authorList>
    </citation>
    <scope>NUCLEOTIDE SEQUENCE [LARGE SCALE GENOMIC DNA]</scope>
</reference>
<dbReference type="AlphaFoldDB" id="A0A1G2UTL6"/>
<accession>A0A1G2UTL6</accession>
<gene>
    <name evidence="1" type="ORF">A3G99_01490</name>
</gene>